<organism evidence="8 9">
    <name type="scientific">Brooklawnia propionicigenes</name>
    <dbReference type="NCBI Taxonomy" id="3041175"/>
    <lineage>
        <taxon>Bacteria</taxon>
        <taxon>Bacillati</taxon>
        <taxon>Actinomycetota</taxon>
        <taxon>Actinomycetes</taxon>
        <taxon>Propionibacteriales</taxon>
        <taxon>Propionibacteriaceae</taxon>
        <taxon>Brooklawnia</taxon>
    </lineage>
</organism>
<evidence type="ECO:0000256" key="3">
    <source>
        <dbReference type="ARBA" id="ARBA00022475"/>
    </source>
</evidence>
<evidence type="ECO:0000256" key="1">
    <source>
        <dbReference type="ARBA" id="ARBA00004651"/>
    </source>
</evidence>
<dbReference type="AlphaFoldDB" id="A0AAN0K5Y4"/>
<gene>
    <name evidence="8" type="ORF">brsh051_04240</name>
</gene>
<feature type="transmembrane region" description="Helical" evidence="7">
    <location>
        <begin position="106"/>
        <end position="129"/>
    </location>
</feature>
<evidence type="ECO:0000256" key="5">
    <source>
        <dbReference type="ARBA" id="ARBA00022989"/>
    </source>
</evidence>
<comment type="subcellular location">
    <subcellularLocation>
        <location evidence="1 7">Cell membrane</location>
        <topology evidence="1 7">Multi-pass membrane protein</topology>
    </subcellularLocation>
</comment>
<evidence type="ECO:0000313" key="8">
    <source>
        <dbReference type="EMBL" id="BEH01143.1"/>
    </source>
</evidence>
<feature type="transmembrane region" description="Helical" evidence="7">
    <location>
        <begin position="40"/>
        <end position="61"/>
    </location>
</feature>
<dbReference type="RefSeq" id="WP_286267125.1">
    <property type="nucleotide sequence ID" value="NZ_AP028056.1"/>
</dbReference>
<keyword evidence="3" id="KW-1003">Cell membrane</keyword>
<dbReference type="EMBL" id="AP028056">
    <property type="protein sequence ID" value="BEH01143.1"/>
    <property type="molecule type" value="Genomic_DNA"/>
</dbReference>
<keyword evidence="4 7" id="KW-0812">Transmembrane</keyword>
<dbReference type="Proteomes" id="UP001431656">
    <property type="component" value="Chromosome"/>
</dbReference>
<evidence type="ECO:0000256" key="7">
    <source>
        <dbReference type="RuleBase" id="RU362048"/>
    </source>
</evidence>
<evidence type="ECO:0000256" key="4">
    <source>
        <dbReference type="ARBA" id="ARBA00022692"/>
    </source>
</evidence>
<dbReference type="KEGG" id="broo:brsh051_04240"/>
<dbReference type="Pfam" id="PF01914">
    <property type="entry name" value="MarC"/>
    <property type="match status" value="1"/>
</dbReference>
<accession>A0AAN0K5Y4</accession>
<name>A0AAN0K5Y4_9ACTN</name>
<keyword evidence="5 7" id="KW-1133">Transmembrane helix</keyword>
<evidence type="ECO:0000313" key="9">
    <source>
        <dbReference type="Proteomes" id="UP001431656"/>
    </source>
</evidence>
<dbReference type="InterPro" id="IPR002771">
    <property type="entry name" value="Multi_antbiot-R_MarC"/>
</dbReference>
<feature type="transmembrane region" description="Helical" evidence="7">
    <location>
        <begin position="67"/>
        <end position="85"/>
    </location>
</feature>
<dbReference type="GO" id="GO:0005886">
    <property type="term" value="C:plasma membrane"/>
    <property type="evidence" value="ECO:0007669"/>
    <property type="project" value="UniProtKB-SubCell"/>
</dbReference>
<protein>
    <recommendedName>
        <fullName evidence="7">UPF0056 membrane protein</fullName>
    </recommendedName>
</protein>
<feature type="transmembrane region" description="Helical" evidence="7">
    <location>
        <begin position="167"/>
        <end position="188"/>
    </location>
</feature>
<evidence type="ECO:0000256" key="2">
    <source>
        <dbReference type="ARBA" id="ARBA00009784"/>
    </source>
</evidence>
<sequence>MELIVSSAMVFILIMDPFGNVPLFLAALAHTAPERRRRVIVRELLIALGIMLAFLFGGQAFMRVFHIDAPALTVAGGVILMLIALRMVFPTPERNLREKAPDDEPFIVPLAIPYVAGPSLLAMVIVLVSGNPDALPSYLVALVLAWLGSALVLYFSHGLNRVLGPKTLLAVERLMGMVLVIVATQMTLEGVAEFFQIVR</sequence>
<dbReference type="PANTHER" id="PTHR33508:SF10">
    <property type="entry name" value="UPF0056 INNER MEMBRANE PROTEIN YHGN"/>
    <property type="match status" value="1"/>
</dbReference>
<feature type="transmembrane region" description="Helical" evidence="7">
    <location>
        <begin position="6"/>
        <end position="28"/>
    </location>
</feature>
<reference evidence="8" key="1">
    <citation type="journal article" date="2024" name="Int. J. Syst. Evol. Microbiol.">
        <title>Brooklawnia propionicigenes sp. nov., a facultatively anaerobic, propionate-producing bacterium isolated from a methanogenic reactor treating waste from cattle farms.</title>
        <authorList>
            <person name="Akita Y."/>
            <person name="Ueki A."/>
            <person name="Tonouchi A."/>
            <person name="Sugawara Y."/>
            <person name="Honma S."/>
            <person name="Kaku N."/>
            <person name="Ueki K."/>
        </authorList>
    </citation>
    <scope>NUCLEOTIDE SEQUENCE</scope>
    <source>
        <strain evidence="8">SH051</strain>
    </source>
</reference>
<comment type="similarity">
    <text evidence="2 7">Belongs to the UPF0056 (MarC) family.</text>
</comment>
<feature type="transmembrane region" description="Helical" evidence="7">
    <location>
        <begin position="135"/>
        <end position="155"/>
    </location>
</feature>
<dbReference type="PANTHER" id="PTHR33508">
    <property type="entry name" value="UPF0056 MEMBRANE PROTEIN YHCE"/>
    <property type="match status" value="1"/>
</dbReference>
<keyword evidence="9" id="KW-1185">Reference proteome</keyword>
<keyword evidence="6 7" id="KW-0472">Membrane</keyword>
<proteinExistence type="inferred from homology"/>
<evidence type="ECO:0000256" key="6">
    <source>
        <dbReference type="ARBA" id="ARBA00023136"/>
    </source>
</evidence>